<evidence type="ECO:0000256" key="3">
    <source>
        <dbReference type="PROSITE-ProRule" id="PRU00039"/>
    </source>
</evidence>
<dbReference type="Pfam" id="PF19035">
    <property type="entry name" value="TSP1_CCN"/>
    <property type="match status" value="1"/>
</dbReference>
<keyword evidence="1 4" id="KW-0732">Signal</keyword>
<evidence type="ECO:0000256" key="2">
    <source>
        <dbReference type="ARBA" id="ARBA00023157"/>
    </source>
</evidence>
<evidence type="ECO:0000313" key="7">
    <source>
        <dbReference type="EMBL" id="KER24848.1"/>
    </source>
</evidence>
<dbReference type="GO" id="GO:0005178">
    <property type="term" value="F:integrin binding"/>
    <property type="evidence" value="ECO:0007669"/>
    <property type="project" value="TreeGrafter"/>
</dbReference>
<evidence type="ECO:0000313" key="8">
    <source>
        <dbReference type="Proteomes" id="UP000054324"/>
    </source>
</evidence>
<dbReference type="GO" id="GO:0008201">
    <property type="term" value="F:heparin binding"/>
    <property type="evidence" value="ECO:0007669"/>
    <property type="project" value="TreeGrafter"/>
</dbReference>
<dbReference type="GO" id="GO:0045597">
    <property type="term" value="P:positive regulation of cell differentiation"/>
    <property type="evidence" value="ECO:0007669"/>
    <property type="project" value="TreeGrafter"/>
</dbReference>
<dbReference type="PROSITE" id="PS50184">
    <property type="entry name" value="VWFC_2"/>
    <property type="match status" value="1"/>
</dbReference>
<feature type="domain" description="CTCK" evidence="5">
    <location>
        <begin position="368"/>
        <end position="427"/>
    </location>
</feature>
<organism evidence="7 8">
    <name type="scientific">Opisthorchis viverrini</name>
    <name type="common">Southeast Asian liver fluke</name>
    <dbReference type="NCBI Taxonomy" id="6198"/>
    <lineage>
        <taxon>Eukaryota</taxon>
        <taxon>Metazoa</taxon>
        <taxon>Spiralia</taxon>
        <taxon>Lophotrochozoa</taxon>
        <taxon>Platyhelminthes</taxon>
        <taxon>Trematoda</taxon>
        <taxon>Digenea</taxon>
        <taxon>Opisthorchiida</taxon>
        <taxon>Opisthorchiata</taxon>
        <taxon>Opisthorchiidae</taxon>
        <taxon>Opisthorchis</taxon>
    </lineage>
</organism>
<dbReference type="GeneID" id="20321758"/>
<evidence type="ECO:0000259" key="5">
    <source>
        <dbReference type="PROSITE" id="PS01225"/>
    </source>
</evidence>
<dbReference type="CTD" id="20321758"/>
<dbReference type="GO" id="GO:0031012">
    <property type="term" value="C:extracellular matrix"/>
    <property type="evidence" value="ECO:0007669"/>
    <property type="project" value="TreeGrafter"/>
</dbReference>
<comment type="caution">
    <text evidence="3">Lacks conserved residue(s) required for the propagation of feature annotation.</text>
</comment>
<dbReference type="STRING" id="6198.A0A074ZCF8"/>
<keyword evidence="2" id="KW-1015">Disulfide bond</keyword>
<dbReference type="Proteomes" id="UP000054324">
    <property type="component" value="Unassembled WGS sequence"/>
</dbReference>
<evidence type="ECO:0000256" key="4">
    <source>
        <dbReference type="SAM" id="SignalP"/>
    </source>
</evidence>
<dbReference type="InterPro" id="IPR050941">
    <property type="entry name" value="CCN"/>
</dbReference>
<dbReference type="SUPFAM" id="SSF57184">
    <property type="entry name" value="Growth factor receptor domain"/>
    <property type="match status" value="1"/>
</dbReference>
<dbReference type="SMART" id="SM00121">
    <property type="entry name" value="IB"/>
    <property type="match status" value="1"/>
</dbReference>
<dbReference type="GO" id="GO:0007165">
    <property type="term" value="P:signal transduction"/>
    <property type="evidence" value="ECO:0007669"/>
    <property type="project" value="InterPro"/>
</dbReference>
<dbReference type="Pfam" id="PF00219">
    <property type="entry name" value="IGFBP"/>
    <property type="match status" value="1"/>
</dbReference>
<name>A0A074ZCF8_OPIVI</name>
<evidence type="ECO:0000256" key="1">
    <source>
        <dbReference type="ARBA" id="ARBA00022729"/>
    </source>
</evidence>
<accession>A0A074ZCF8</accession>
<dbReference type="EMBL" id="KL596795">
    <property type="protein sequence ID" value="KER24848.1"/>
    <property type="molecule type" value="Genomic_DNA"/>
</dbReference>
<reference evidence="7 8" key="1">
    <citation type="submission" date="2013-11" db="EMBL/GenBank/DDBJ databases">
        <title>Opisthorchis viverrini - life in the bile duct.</title>
        <authorList>
            <person name="Young N.D."/>
            <person name="Nagarajan N."/>
            <person name="Lin S.J."/>
            <person name="Korhonen P.K."/>
            <person name="Jex A.R."/>
            <person name="Hall R.S."/>
            <person name="Safavi-Hemami H."/>
            <person name="Kaewkong W."/>
            <person name="Bertrand D."/>
            <person name="Gao S."/>
            <person name="Seet Q."/>
            <person name="Wongkham S."/>
            <person name="Teh B.T."/>
            <person name="Wongkham C."/>
            <person name="Intapan P.M."/>
            <person name="Maleewong W."/>
            <person name="Yang X."/>
            <person name="Hu M."/>
            <person name="Wang Z."/>
            <person name="Hofmann A."/>
            <person name="Sternberg P.W."/>
            <person name="Tan P."/>
            <person name="Wang J."/>
            <person name="Gasser R.B."/>
        </authorList>
    </citation>
    <scope>NUCLEOTIDE SEQUENCE [LARGE SCALE GENOMIC DNA]</scope>
</reference>
<dbReference type="KEGG" id="ovi:T265_07579"/>
<proteinExistence type="predicted"/>
<protein>
    <submittedName>
        <fullName evidence="7">Uncharacterized protein</fullName>
    </submittedName>
</protein>
<dbReference type="InterPro" id="IPR006207">
    <property type="entry name" value="Cys_knot_C"/>
</dbReference>
<dbReference type="PROSITE" id="PS01225">
    <property type="entry name" value="CTCK_2"/>
    <property type="match status" value="1"/>
</dbReference>
<dbReference type="SMART" id="SM00041">
    <property type="entry name" value="CT"/>
    <property type="match status" value="1"/>
</dbReference>
<dbReference type="InterPro" id="IPR000867">
    <property type="entry name" value="IGFBP-like"/>
</dbReference>
<dbReference type="PANTHER" id="PTHR11348:SF17">
    <property type="entry name" value="CCN"/>
    <property type="match status" value="1"/>
</dbReference>
<feature type="domain" description="VWFC" evidence="6">
    <location>
        <begin position="147"/>
        <end position="234"/>
    </location>
</feature>
<dbReference type="AlphaFoldDB" id="A0A074ZCF8"/>
<dbReference type="GO" id="GO:0007155">
    <property type="term" value="P:cell adhesion"/>
    <property type="evidence" value="ECO:0007669"/>
    <property type="project" value="TreeGrafter"/>
</dbReference>
<gene>
    <name evidence="7" type="ORF">T265_07579</name>
</gene>
<feature type="chain" id="PRO_5001705394" evidence="4">
    <location>
        <begin position="23"/>
        <end position="442"/>
    </location>
</feature>
<evidence type="ECO:0000259" key="6">
    <source>
        <dbReference type="PROSITE" id="PS50184"/>
    </source>
</evidence>
<dbReference type="InterPro" id="IPR009030">
    <property type="entry name" value="Growth_fac_rcpt_cys_sf"/>
</dbReference>
<dbReference type="InterPro" id="IPR001007">
    <property type="entry name" value="VWF_dom"/>
</dbReference>
<dbReference type="InterPro" id="IPR043973">
    <property type="entry name" value="TSP1_CCN"/>
</dbReference>
<dbReference type="RefSeq" id="XP_009171400.1">
    <property type="nucleotide sequence ID" value="XM_009173136.1"/>
</dbReference>
<feature type="signal peptide" evidence="4">
    <location>
        <begin position="1"/>
        <end position="22"/>
    </location>
</feature>
<dbReference type="PROSITE" id="PS01185">
    <property type="entry name" value="CTCK_1"/>
    <property type="match status" value="1"/>
</dbReference>
<dbReference type="PANTHER" id="PTHR11348">
    <property type="entry name" value="CONNECTIVE TISSUE GROWTH FACTOR-RELATED"/>
    <property type="match status" value="1"/>
</dbReference>
<dbReference type="GO" id="GO:0005615">
    <property type="term" value="C:extracellular space"/>
    <property type="evidence" value="ECO:0007669"/>
    <property type="project" value="TreeGrafter"/>
</dbReference>
<dbReference type="OrthoDB" id="365605at2759"/>
<keyword evidence="8" id="KW-1185">Reference proteome</keyword>
<sequence>MCKFGAFVIGILFLTGVDRGNCLVTTQNPTIVPPCYECLLRHESKQPESNQILGACPSTCTCPNGQSVDTKPVCSPGVSIIRDGCECCWICGRQAGESCSLRYKCDPAEKLHCFYESAPKDSYEGRSSNMATRKQLTLFPSHGEDTGVCWKINGRSCYLNNTWLAHSGVQKSGCRHQCVCIDGTLLCTDVCLQQELRRPPDALCDQPVTDSGEMMQLKLMPPGPGECCRRWMCVTVVNPDRMDDEIPKPNGASALNFQARAPCSKQKRETSLWSVCSQQCGLGVSVRWTTETYDCQNVTQFRLCFWRPCERVQIDSNKPFVPTLKFIRPAFLKFTTLSGDPANPSPLREVEPSKTVSGTSEDKSVVVCQLGRAFRPRFCNWPPDAGQCCWPSQVRTKRLRFHCSGGKIVYHFFEWIQTCRCTPVPCEVLFVDKLSTIQELTA</sequence>